<dbReference type="CDD" id="cd05474">
    <property type="entry name" value="SAP_like"/>
    <property type="match status" value="1"/>
</dbReference>
<feature type="transmembrane region" description="Helical" evidence="10">
    <location>
        <begin position="503"/>
        <end position="525"/>
    </location>
</feature>
<dbReference type="EMBL" id="JAFEKC020000001">
    <property type="protein sequence ID" value="KAK0517577.1"/>
    <property type="molecule type" value="Genomic_DNA"/>
</dbReference>
<evidence type="ECO:0000256" key="10">
    <source>
        <dbReference type="SAM" id="Phobius"/>
    </source>
</evidence>
<evidence type="ECO:0000256" key="6">
    <source>
        <dbReference type="ARBA" id="ARBA00067536"/>
    </source>
</evidence>
<evidence type="ECO:0000313" key="13">
    <source>
        <dbReference type="EMBL" id="KAK0517577.1"/>
    </source>
</evidence>
<organism evidence="13 14">
    <name type="scientific">Cladonia borealis</name>
    <dbReference type="NCBI Taxonomy" id="184061"/>
    <lineage>
        <taxon>Eukaryota</taxon>
        <taxon>Fungi</taxon>
        <taxon>Dikarya</taxon>
        <taxon>Ascomycota</taxon>
        <taxon>Pezizomycotina</taxon>
        <taxon>Lecanoromycetes</taxon>
        <taxon>OSLEUM clade</taxon>
        <taxon>Lecanoromycetidae</taxon>
        <taxon>Lecanorales</taxon>
        <taxon>Lecanorineae</taxon>
        <taxon>Cladoniaceae</taxon>
        <taxon>Cladonia</taxon>
    </lineage>
</organism>
<evidence type="ECO:0000256" key="3">
    <source>
        <dbReference type="ARBA" id="ARBA00022729"/>
    </source>
</evidence>
<feature type="active site" evidence="8">
    <location>
        <position position="289"/>
    </location>
</feature>
<keyword evidence="14" id="KW-1185">Reference proteome</keyword>
<dbReference type="FunFam" id="2.40.70.10:FF:000011">
    <property type="entry name" value="Aspartic protease"/>
    <property type="match status" value="1"/>
</dbReference>
<comment type="similarity">
    <text evidence="1 9">Belongs to the peptidase A1 family.</text>
</comment>
<keyword evidence="10" id="KW-1133">Transmembrane helix</keyword>
<evidence type="ECO:0000256" key="8">
    <source>
        <dbReference type="PIRSR" id="PIRSR601461-1"/>
    </source>
</evidence>
<keyword evidence="3 11" id="KW-0732">Signal</keyword>
<accession>A0AA39R9W3</accession>
<name>A0AA39R9W3_9LECA</name>
<evidence type="ECO:0000256" key="7">
    <source>
        <dbReference type="ARBA" id="ARBA00068059"/>
    </source>
</evidence>
<keyword evidence="5 9" id="KW-0378">Hydrolase</keyword>
<feature type="signal peptide" evidence="11">
    <location>
        <begin position="1"/>
        <end position="24"/>
    </location>
</feature>
<dbReference type="PANTHER" id="PTHR47966">
    <property type="entry name" value="BETA-SITE APP-CLEAVING ENZYME, ISOFORM A-RELATED"/>
    <property type="match status" value="1"/>
</dbReference>
<keyword evidence="10" id="KW-0472">Membrane</keyword>
<keyword evidence="2 9" id="KW-0645">Protease</keyword>
<dbReference type="GO" id="GO:0004190">
    <property type="term" value="F:aspartic-type endopeptidase activity"/>
    <property type="evidence" value="ECO:0007669"/>
    <property type="project" value="UniProtKB-KW"/>
</dbReference>
<dbReference type="PANTHER" id="PTHR47966:SF65">
    <property type="entry name" value="ASPARTIC-TYPE ENDOPEPTIDASE"/>
    <property type="match status" value="1"/>
</dbReference>
<dbReference type="Gene3D" id="2.40.70.10">
    <property type="entry name" value="Acid Proteases"/>
    <property type="match status" value="2"/>
</dbReference>
<feature type="chain" id="PRO_5041432719" description="Probable aspartic-type endopeptidase OPSB" evidence="11">
    <location>
        <begin position="25"/>
        <end position="526"/>
    </location>
</feature>
<dbReference type="Pfam" id="PF00026">
    <property type="entry name" value="Asp"/>
    <property type="match status" value="1"/>
</dbReference>
<dbReference type="GO" id="GO:0006508">
    <property type="term" value="P:proteolysis"/>
    <property type="evidence" value="ECO:0007669"/>
    <property type="project" value="UniProtKB-KW"/>
</dbReference>
<comment type="caution">
    <text evidence="13">The sequence shown here is derived from an EMBL/GenBank/DDBJ whole genome shotgun (WGS) entry which is preliminary data.</text>
</comment>
<evidence type="ECO:0000256" key="4">
    <source>
        <dbReference type="ARBA" id="ARBA00022750"/>
    </source>
</evidence>
<dbReference type="Proteomes" id="UP001166286">
    <property type="component" value="Unassembled WGS sequence"/>
</dbReference>
<protein>
    <recommendedName>
        <fullName evidence="7">Probable aspartic-type endopeptidase OPSB</fullName>
    </recommendedName>
    <alternativeName>
        <fullName evidence="6">Probable aspartic-type endopeptidase opsB</fullName>
    </alternativeName>
</protein>
<gene>
    <name evidence="13" type="ORF">JMJ35_000732</name>
</gene>
<evidence type="ECO:0000256" key="2">
    <source>
        <dbReference type="ARBA" id="ARBA00022670"/>
    </source>
</evidence>
<evidence type="ECO:0000256" key="5">
    <source>
        <dbReference type="ARBA" id="ARBA00022801"/>
    </source>
</evidence>
<evidence type="ECO:0000256" key="9">
    <source>
        <dbReference type="RuleBase" id="RU000454"/>
    </source>
</evidence>
<dbReference type="InterPro" id="IPR021109">
    <property type="entry name" value="Peptidase_aspartic_dom_sf"/>
</dbReference>
<dbReference type="AlphaFoldDB" id="A0AA39R9W3"/>
<keyword evidence="10" id="KW-0812">Transmembrane</keyword>
<sequence length="526" mass="54869">MPCSALRFLALTSGALLALRHVAAAPEPSPKVFGLDFTKQVPRNTPESYRLRKRQNTVSVDISNEQIAYIINMTVGTPPQSFSVQLDTGSSDLWILSDISDACQQSPDVCQQLGGFDDTKSSTFVEIGSEDAFQIQYEDNSQVTGDYFNDTLAIGETTINNMTMGLALQSPDRAFGIMGIGYDSDESIAEQSPNDIYPNVVAQLVNQGYINTLAYSLWLNDLNSNTGSILFGGVDTAKFHGDLVVLPIQPSSNASYTDFTVALSSVSFIDATGKTALSQNNLALPVILDSGTTITYVPDSTLDPIMSGIGAINSDELGGYVVPCSLSCSSATLNFGFGGNGGPSIAVSFAELVSPIYLDDGSQPTLKNGETICSFGMASGGTGPFLFGDTFLRSAYVVYDLTNNQIGIAQTNYNATSSNIVEITGSSIPGASSTASGAAVTQTYMGHPQETLPATKKAGSQATGSFPSPTFSLGSCATSASKNSGGSTGKSSAVGVVPPRIDAMTAVTGLVCLVSMVFGGSLVFMM</sequence>
<evidence type="ECO:0000256" key="11">
    <source>
        <dbReference type="SAM" id="SignalP"/>
    </source>
</evidence>
<keyword evidence="4 9" id="KW-0064">Aspartyl protease</keyword>
<dbReference type="PRINTS" id="PR00792">
    <property type="entry name" value="PEPSIN"/>
</dbReference>
<reference evidence="13" key="1">
    <citation type="submission" date="2023-03" db="EMBL/GenBank/DDBJ databases">
        <title>Complete genome of Cladonia borealis.</title>
        <authorList>
            <person name="Park H."/>
        </authorList>
    </citation>
    <scope>NUCLEOTIDE SEQUENCE</scope>
    <source>
        <strain evidence="13">ANT050790</strain>
    </source>
</reference>
<dbReference type="InterPro" id="IPR033876">
    <property type="entry name" value="SAP-like"/>
</dbReference>
<dbReference type="InterPro" id="IPR033121">
    <property type="entry name" value="PEPTIDASE_A1"/>
</dbReference>
<feature type="active site" evidence="8">
    <location>
        <position position="87"/>
    </location>
</feature>
<evidence type="ECO:0000313" key="14">
    <source>
        <dbReference type="Proteomes" id="UP001166286"/>
    </source>
</evidence>
<dbReference type="InterPro" id="IPR001969">
    <property type="entry name" value="Aspartic_peptidase_AS"/>
</dbReference>
<evidence type="ECO:0000259" key="12">
    <source>
        <dbReference type="PROSITE" id="PS51767"/>
    </source>
</evidence>
<feature type="domain" description="Peptidase A1" evidence="12">
    <location>
        <begin position="69"/>
        <end position="409"/>
    </location>
</feature>
<evidence type="ECO:0000256" key="1">
    <source>
        <dbReference type="ARBA" id="ARBA00007447"/>
    </source>
</evidence>
<dbReference type="PROSITE" id="PS00141">
    <property type="entry name" value="ASP_PROTEASE"/>
    <property type="match status" value="1"/>
</dbReference>
<dbReference type="SUPFAM" id="SSF50630">
    <property type="entry name" value="Acid proteases"/>
    <property type="match status" value="1"/>
</dbReference>
<dbReference type="PROSITE" id="PS51767">
    <property type="entry name" value="PEPTIDASE_A1"/>
    <property type="match status" value="1"/>
</dbReference>
<proteinExistence type="inferred from homology"/>
<dbReference type="InterPro" id="IPR001461">
    <property type="entry name" value="Aspartic_peptidase_A1"/>
</dbReference>